<evidence type="ECO:0000313" key="3">
    <source>
        <dbReference type="EMBL" id="CAI9557888.1"/>
    </source>
</evidence>
<evidence type="ECO:0000313" key="4">
    <source>
        <dbReference type="Proteomes" id="UP001162483"/>
    </source>
</evidence>
<feature type="region of interest" description="Disordered" evidence="1">
    <location>
        <begin position="211"/>
        <end position="230"/>
    </location>
</feature>
<feature type="chain" id="PRO_5046137750" description="Amelotin" evidence="2">
    <location>
        <begin position="21"/>
        <end position="244"/>
    </location>
</feature>
<dbReference type="Proteomes" id="UP001162483">
    <property type="component" value="Unassembled WGS sequence"/>
</dbReference>
<keyword evidence="2" id="KW-0732">Signal</keyword>
<sequence length="244" mass="25553">MGSAATLQLLLNPLLHGAAGNKQGLLGAAPAVSLLANPALSTALLQLVLQAQSPTQKPGILGDSPLATLYGALGLSPQLTPPGKPILPDLGIGSLPAVGIPSDLGTPQLQQFLGPQPPDWDSPPPTPVLSSFLSGLPKTTEPVMSLLGEPPVHPGQFMNFHGRIPSTASLGQASKPATYKQKSAVTRVPLASLQESMLTPTEGYPFDFQTELPPRSFSQNRDRTVSNLSTLEPRNKVFKISRAQ</sequence>
<name>A0ABN9CCT6_9NEOB</name>
<organism evidence="3 4">
    <name type="scientific">Staurois parvus</name>
    <dbReference type="NCBI Taxonomy" id="386267"/>
    <lineage>
        <taxon>Eukaryota</taxon>
        <taxon>Metazoa</taxon>
        <taxon>Chordata</taxon>
        <taxon>Craniata</taxon>
        <taxon>Vertebrata</taxon>
        <taxon>Euteleostomi</taxon>
        <taxon>Amphibia</taxon>
        <taxon>Batrachia</taxon>
        <taxon>Anura</taxon>
        <taxon>Neobatrachia</taxon>
        <taxon>Ranoidea</taxon>
        <taxon>Ranidae</taxon>
        <taxon>Staurois</taxon>
    </lineage>
</organism>
<evidence type="ECO:0008006" key="5">
    <source>
        <dbReference type="Google" id="ProtNLM"/>
    </source>
</evidence>
<protein>
    <recommendedName>
        <fullName evidence="5">Amelotin</fullName>
    </recommendedName>
</protein>
<accession>A0ABN9CCT6</accession>
<dbReference type="EMBL" id="CATNWA010009348">
    <property type="protein sequence ID" value="CAI9557888.1"/>
    <property type="molecule type" value="Genomic_DNA"/>
</dbReference>
<evidence type="ECO:0000256" key="1">
    <source>
        <dbReference type="SAM" id="MobiDB-lite"/>
    </source>
</evidence>
<comment type="caution">
    <text evidence="3">The sequence shown here is derived from an EMBL/GenBank/DDBJ whole genome shotgun (WGS) entry which is preliminary data.</text>
</comment>
<reference evidence="3" key="1">
    <citation type="submission" date="2023-05" db="EMBL/GenBank/DDBJ databases">
        <authorList>
            <person name="Stuckert A."/>
        </authorList>
    </citation>
    <scope>NUCLEOTIDE SEQUENCE</scope>
</reference>
<keyword evidence="4" id="KW-1185">Reference proteome</keyword>
<gene>
    <name evidence="3" type="ORF">SPARVUS_LOCUS4782927</name>
</gene>
<proteinExistence type="predicted"/>
<feature type="signal peptide" evidence="2">
    <location>
        <begin position="1"/>
        <end position="20"/>
    </location>
</feature>
<evidence type="ECO:0000256" key="2">
    <source>
        <dbReference type="SAM" id="SignalP"/>
    </source>
</evidence>